<dbReference type="Pfam" id="PF00642">
    <property type="entry name" value="zf-CCCH"/>
    <property type="match status" value="1"/>
</dbReference>
<dbReference type="RefSeq" id="XP_060672188.1">
    <property type="nucleotide sequence ID" value="XM_060816205.1"/>
</dbReference>
<keyword evidence="8" id="KW-1185">Reference proteome</keyword>
<feature type="zinc finger region" description="C3H1-type" evidence="5">
    <location>
        <begin position="307"/>
        <end position="335"/>
    </location>
</feature>
<dbReference type="Gene3D" id="4.10.1000.10">
    <property type="entry name" value="Zinc finger, CCCH-type"/>
    <property type="match status" value="2"/>
</dbReference>
<protein>
    <submittedName>
        <fullName evidence="9 10">Zinc finger CCCH domain-containing protein 14 isoform X1</fullName>
    </submittedName>
</protein>
<dbReference type="GeneID" id="107416098"/>
<feature type="domain" description="C3H1-type" evidence="7">
    <location>
        <begin position="307"/>
        <end position="335"/>
    </location>
</feature>
<feature type="region of interest" description="Disordered" evidence="6">
    <location>
        <begin position="191"/>
        <end position="267"/>
    </location>
</feature>
<evidence type="ECO:0000259" key="7">
    <source>
        <dbReference type="PROSITE" id="PS50103"/>
    </source>
</evidence>
<evidence type="ECO:0000313" key="10">
    <source>
        <dbReference type="RefSeq" id="XP_060672189.1"/>
    </source>
</evidence>
<gene>
    <name evidence="9 10" type="primary">LOC107416098</name>
</gene>
<dbReference type="RefSeq" id="XP_060672189.1">
    <property type="nucleotide sequence ID" value="XM_060816206.1"/>
</dbReference>
<feature type="compositionally biased region" description="Low complexity" evidence="6">
    <location>
        <begin position="1"/>
        <end position="11"/>
    </location>
</feature>
<name>A0ABM4A623_ZIZJJ</name>
<keyword evidence="3 5" id="KW-0863">Zinc-finger</keyword>
<dbReference type="InterPro" id="IPR036855">
    <property type="entry name" value="Znf_CCCH_sf"/>
</dbReference>
<proteinExistence type="predicted"/>
<evidence type="ECO:0000256" key="1">
    <source>
        <dbReference type="ARBA" id="ARBA00022723"/>
    </source>
</evidence>
<dbReference type="InterPro" id="IPR045877">
    <property type="entry name" value="ZFP36-like"/>
</dbReference>
<keyword evidence="2" id="KW-0677">Repeat</keyword>
<organism evidence="8 9">
    <name type="scientific">Ziziphus jujuba</name>
    <name type="common">Chinese jujube</name>
    <name type="synonym">Ziziphus sativa</name>
    <dbReference type="NCBI Taxonomy" id="326968"/>
    <lineage>
        <taxon>Eukaryota</taxon>
        <taxon>Viridiplantae</taxon>
        <taxon>Streptophyta</taxon>
        <taxon>Embryophyta</taxon>
        <taxon>Tracheophyta</taxon>
        <taxon>Spermatophyta</taxon>
        <taxon>Magnoliopsida</taxon>
        <taxon>eudicotyledons</taxon>
        <taxon>Gunneridae</taxon>
        <taxon>Pentapetalae</taxon>
        <taxon>rosids</taxon>
        <taxon>fabids</taxon>
        <taxon>Rosales</taxon>
        <taxon>Rhamnaceae</taxon>
        <taxon>Paliureae</taxon>
        <taxon>Ziziphus</taxon>
    </lineage>
</organism>
<evidence type="ECO:0000256" key="3">
    <source>
        <dbReference type="ARBA" id="ARBA00022771"/>
    </source>
</evidence>
<accession>A0ABM4A623</accession>
<evidence type="ECO:0000256" key="2">
    <source>
        <dbReference type="ARBA" id="ARBA00022737"/>
    </source>
</evidence>
<feature type="region of interest" description="Disordered" evidence="6">
    <location>
        <begin position="1"/>
        <end position="41"/>
    </location>
</feature>
<dbReference type="SMART" id="SM00356">
    <property type="entry name" value="ZnF_C3H1"/>
    <property type="match status" value="2"/>
</dbReference>
<dbReference type="PANTHER" id="PTHR12547">
    <property type="entry name" value="CCCH ZINC FINGER/TIS11-RELATED"/>
    <property type="match status" value="1"/>
</dbReference>
<sequence length="387" mass="42729">MILCSSSSSSSESDELNMETEALSASAPSETNTASTNSSPHDLFSQISTYSNFPAPSQENGRDFGADFASMYRAIFPPNFPSSLSLTPSTTHSSSCGEDEAAVTEHRLNQACLILECQELRDGFDLCRANLHEITKEVEYLRRENSELRSANTELVKLLSSQTTFQSVLLSSSYPNRSFMQNFRRLNIGGTTAPNAHGSEEVSNISPTSVMENNRFQRRSNTERINLPKSISVRSSGYPKLNQSASASNVDGPSRISTRPQVTGPLVSGSVQQRVYVPAGCGSGSGKRDQDSEGGGDLELEVYNQGMFKTELCNKWQETGTCPYGDHCQFAHGIKELRPIIRHPRYKTEVCRMVMGGDRCPYGHRCHFRHSLTEQERVQLMGLPRAN</sequence>
<feature type="compositionally biased region" description="Polar residues" evidence="6">
    <location>
        <begin position="201"/>
        <end position="214"/>
    </location>
</feature>
<evidence type="ECO:0000256" key="4">
    <source>
        <dbReference type="ARBA" id="ARBA00022833"/>
    </source>
</evidence>
<feature type="domain" description="C3H1-type" evidence="7">
    <location>
        <begin position="345"/>
        <end position="373"/>
    </location>
</feature>
<feature type="zinc finger region" description="C3H1-type" evidence="5">
    <location>
        <begin position="345"/>
        <end position="373"/>
    </location>
</feature>
<evidence type="ECO:0000256" key="6">
    <source>
        <dbReference type="SAM" id="MobiDB-lite"/>
    </source>
</evidence>
<evidence type="ECO:0000313" key="8">
    <source>
        <dbReference type="Proteomes" id="UP001652623"/>
    </source>
</evidence>
<dbReference type="InterPro" id="IPR000571">
    <property type="entry name" value="Znf_CCCH"/>
</dbReference>
<dbReference type="SUPFAM" id="SSF90229">
    <property type="entry name" value="CCCH zinc finger"/>
    <property type="match status" value="2"/>
</dbReference>
<reference evidence="9 10" key="1">
    <citation type="submission" date="2025-05" db="UniProtKB">
        <authorList>
            <consortium name="RefSeq"/>
        </authorList>
    </citation>
    <scope>IDENTIFICATION</scope>
    <source>
        <tissue evidence="9 10">Seedling</tissue>
    </source>
</reference>
<evidence type="ECO:0000256" key="5">
    <source>
        <dbReference type="PROSITE-ProRule" id="PRU00723"/>
    </source>
</evidence>
<keyword evidence="1 5" id="KW-0479">Metal-binding</keyword>
<evidence type="ECO:0000313" key="9">
    <source>
        <dbReference type="RefSeq" id="XP_060672188.1"/>
    </source>
</evidence>
<feature type="compositionally biased region" description="Polar residues" evidence="6">
    <location>
        <begin position="26"/>
        <end position="41"/>
    </location>
</feature>
<dbReference type="PROSITE" id="PS50103">
    <property type="entry name" value="ZF_C3H1"/>
    <property type="match status" value="2"/>
</dbReference>
<keyword evidence="4 5" id="KW-0862">Zinc</keyword>
<dbReference type="Proteomes" id="UP001652623">
    <property type="component" value="Chromosome 4"/>
</dbReference>
<dbReference type="PANTHER" id="PTHR12547:SF178">
    <property type="entry name" value="ZINC FINGER CCCH DOMAIN-CONTAINING PROTEIN 14"/>
    <property type="match status" value="1"/>
</dbReference>
<feature type="compositionally biased region" description="Polar residues" evidence="6">
    <location>
        <begin position="241"/>
        <end position="261"/>
    </location>
</feature>